<sequence length="139" mass="15497">MAIDEIIGNFEMLDEWEDRYRYLIELGRTLEPLPKEAYTEENKVRGCASQVWLESKLSKEGPGAPVLSFRGDSDAHIVRGLVALILALYSGRPADEIMSLDAMPLFTDLGLAQHLTPQRSNGVRSMVERIKNEAHAALA</sequence>
<name>A0A2D2CXN4_METT3</name>
<evidence type="ECO:0000256" key="1">
    <source>
        <dbReference type="ARBA" id="ARBA00010282"/>
    </source>
</evidence>
<dbReference type="STRING" id="595536.GCA_000178815_03936"/>
<comment type="similarity">
    <text evidence="1">Belongs to the SufE family.</text>
</comment>
<protein>
    <submittedName>
        <fullName evidence="3">Cysteine desulfuration protein SufE</fullName>
    </submittedName>
</protein>
<organism evidence="3 4">
    <name type="scientific">Methylosinus trichosporium (strain ATCC 35070 / NCIMB 11131 / UNIQEM 75 / OB3b)</name>
    <dbReference type="NCBI Taxonomy" id="595536"/>
    <lineage>
        <taxon>Bacteria</taxon>
        <taxon>Pseudomonadati</taxon>
        <taxon>Pseudomonadota</taxon>
        <taxon>Alphaproteobacteria</taxon>
        <taxon>Hyphomicrobiales</taxon>
        <taxon>Methylocystaceae</taxon>
        <taxon>Methylosinus</taxon>
    </lineage>
</organism>
<dbReference type="KEGG" id="mtw:CQW49_06110"/>
<keyword evidence="4" id="KW-1185">Reference proteome</keyword>
<feature type="domain" description="Fe-S metabolism associated" evidence="2">
    <location>
        <begin position="9"/>
        <end position="132"/>
    </location>
</feature>
<dbReference type="PANTHER" id="PTHR43597">
    <property type="entry name" value="SULFUR ACCEPTOR PROTEIN CSDE"/>
    <property type="match status" value="1"/>
</dbReference>
<dbReference type="InterPro" id="IPR003808">
    <property type="entry name" value="Fe-S_metab-assoc_dom"/>
</dbReference>
<dbReference type="Proteomes" id="UP000230709">
    <property type="component" value="Chromosome"/>
</dbReference>
<dbReference type="Pfam" id="PF02657">
    <property type="entry name" value="SufE"/>
    <property type="match status" value="1"/>
</dbReference>
<dbReference type="RefSeq" id="WP_003613405.1">
    <property type="nucleotide sequence ID" value="NZ_ADVE02000001.1"/>
</dbReference>
<proteinExistence type="inferred from homology"/>
<evidence type="ECO:0000313" key="3">
    <source>
        <dbReference type="EMBL" id="ATQ67512.1"/>
    </source>
</evidence>
<dbReference type="Gene3D" id="3.90.1010.10">
    <property type="match status" value="1"/>
</dbReference>
<dbReference type="EMBL" id="CP023737">
    <property type="protein sequence ID" value="ATQ67512.1"/>
    <property type="molecule type" value="Genomic_DNA"/>
</dbReference>
<dbReference type="SUPFAM" id="SSF82649">
    <property type="entry name" value="SufE/NifU"/>
    <property type="match status" value="1"/>
</dbReference>
<evidence type="ECO:0000259" key="2">
    <source>
        <dbReference type="Pfam" id="PF02657"/>
    </source>
</evidence>
<dbReference type="PANTHER" id="PTHR43597:SF5">
    <property type="entry name" value="SUFE-LIKE PROTEIN 2, CHLOROPLASTIC"/>
    <property type="match status" value="1"/>
</dbReference>
<reference evidence="4" key="1">
    <citation type="submission" date="2017-10" db="EMBL/GenBank/DDBJ databases">
        <title>Completed PacBio SMRT sequence of Methylosinus trichosporium OB3b reveals presence of a third large plasmid.</title>
        <authorList>
            <person name="Charles T.C."/>
            <person name="Lynch M.D.J."/>
            <person name="Heil J.R."/>
            <person name="Cheng J."/>
        </authorList>
    </citation>
    <scope>NUCLEOTIDE SEQUENCE [LARGE SCALE GENOMIC DNA]</scope>
    <source>
        <strain evidence="4">OB3b</strain>
    </source>
</reference>
<gene>
    <name evidence="3" type="ORF">CQW49_06110</name>
</gene>
<accession>A0A2D2CXN4</accession>
<dbReference type="AlphaFoldDB" id="A0A2D2CXN4"/>
<evidence type="ECO:0000313" key="4">
    <source>
        <dbReference type="Proteomes" id="UP000230709"/>
    </source>
</evidence>